<evidence type="ECO:0000256" key="1">
    <source>
        <dbReference type="ARBA" id="ARBA00004651"/>
    </source>
</evidence>
<accession>A0ABU1F7D7</accession>
<evidence type="ECO:0000256" key="2">
    <source>
        <dbReference type="ARBA" id="ARBA00022475"/>
    </source>
</evidence>
<feature type="transmembrane region" description="Helical" evidence="6">
    <location>
        <begin position="93"/>
        <end position="117"/>
    </location>
</feature>
<organism evidence="7 8">
    <name type="scientific">Ruixingdingia sedimenti</name>
    <dbReference type="NCBI Taxonomy" id="3073604"/>
    <lineage>
        <taxon>Bacteria</taxon>
        <taxon>Pseudomonadati</taxon>
        <taxon>Pseudomonadota</taxon>
        <taxon>Alphaproteobacteria</taxon>
        <taxon>Rhodobacterales</taxon>
        <taxon>Paracoccaceae</taxon>
        <taxon>Ruixingdingia</taxon>
    </lineage>
</organism>
<keyword evidence="3 6" id="KW-0812">Transmembrane</keyword>
<feature type="transmembrane region" description="Helical" evidence="6">
    <location>
        <begin position="39"/>
        <end position="60"/>
    </location>
</feature>
<dbReference type="RefSeq" id="WP_310457032.1">
    <property type="nucleotide sequence ID" value="NZ_JAVKPH010000008.1"/>
</dbReference>
<dbReference type="Proteomes" id="UP001247754">
    <property type="component" value="Unassembled WGS sequence"/>
</dbReference>
<feature type="transmembrane region" description="Helical" evidence="6">
    <location>
        <begin position="123"/>
        <end position="140"/>
    </location>
</feature>
<evidence type="ECO:0000256" key="3">
    <source>
        <dbReference type="ARBA" id="ARBA00022692"/>
    </source>
</evidence>
<dbReference type="Pfam" id="PF02653">
    <property type="entry name" value="BPD_transp_2"/>
    <property type="match status" value="1"/>
</dbReference>
<evidence type="ECO:0000313" key="8">
    <source>
        <dbReference type="Proteomes" id="UP001247754"/>
    </source>
</evidence>
<reference evidence="7 8" key="1">
    <citation type="submission" date="2023-09" db="EMBL/GenBank/DDBJ databases">
        <title>Xinfangfangia sedmenti sp. nov., isolated the sedment.</title>
        <authorList>
            <person name="Xu L."/>
        </authorList>
    </citation>
    <scope>NUCLEOTIDE SEQUENCE [LARGE SCALE GENOMIC DNA]</scope>
    <source>
        <strain evidence="7 8">LG-4</strain>
    </source>
</reference>
<dbReference type="EMBL" id="JAVKPH010000008">
    <property type="protein sequence ID" value="MDR5652786.1"/>
    <property type="molecule type" value="Genomic_DNA"/>
</dbReference>
<evidence type="ECO:0000256" key="6">
    <source>
        <dbReference type="SAM" id="Phobius"/>
    </source>
</evidence>
<evidence type="ECO:0000256" key="5">
    <source>
        <dbReference type="ARBA" id="ARBA00023136"/>
    </source>
</evidence>
<dbReference type="InterPro" id="IPR001851">
    <property type="entry name" value="ABC_transp_permease"/>
</dbReference>
<gene>
    <name evidence="7" type="ORF">RGD00_09235</name>
</gene>
<sequence length="336" mass="35548">MTTKPNIPQAGGNAGMVGPVLIAVALAVFATLPLWAEKGLVFLAGIVMAQIVFALAFNLIFGLTGLVSFGQAAFFAAGAYASAWLARMAPDLPFFLTLAFGGAVGAVLAWVIGLVALRRASGIYFAILTLALGQLVYTAIGKTTALGREDGLIGIARPVLDFGLFRINLAAGDNYYYLILVASVVLIFCLWWVWHGSLGRILSAIRQEPERVRFLGVNVRRYREYAFVISGTVTALAGALMAPWSQIITPMIAHWSYSALPILFCLLGGSARFWGPAVGAVVFAGLEHSTRTMVGMAELVVGGALLVVVLAMPGGILGALAALRQKYVTDRRGAAE</sequence>
<dbReference type="PANTHER" id="PTHR30482:SF17">
    <property type="entry name" value="ABC TRANSPORTER ATP-BINDING PROTEIN"/>
    <property type="match status" value="1"/>
</dbReference>
<keyword evidence="8" id="KW-1185">Reference proteome</keyword>
<feature type="transmembrane region" description="Helical" evidence="6">
    <location>
        <begin position="12"/>
        <end position="32"/>
    </location>
</feature>
<dbReference type="CDD" id="cd06581">
    <property type="entry name" value="TM_PBP1_LivM_like"/>
    <property type="match status" value="1"/>
</dbReference>
<protein>
    <submittedName>
        <fullName evidence="7">Branched-chain amino acid ABC transporter permease</fullName>
    </submittedName>
</protein>
<name>A0ABU1F7D7_9RHOB</name>
<evidence type="ECO:0000256" key="4">
    <source>
        <dbReference type="ARBA" id="ARBA00022989"/>
    </source>
</evidence>
<feature type="transmembrane region" description="Helical" evidence="6">
    <location>
        <begin position="225"/>
        <end position="243"/>
    </location>
</feature>
<keyword evidence="2" id="KW-1003">Cell membrane</keyword>
<comment type="subcellular location">
    <subcellularLocation>
        <location evidence="1">Cell membrane</location>
        <topology evidence="1">Multi-pass membrane protein</topology>
    </subcellularLocation>
</comment>
<feature type="transmembrane region" description="Helical" evidence="6">
    <location>
        <begin position="66"/>
        <end position="86"/>
    </location>
</feature>
<feature type="transmembrane region" description="Helical" evidence="6">
    <location>
        <begin position="294"/>
        <end position="323"/>
    </location>
</feature>
<keyword evidence="4 6" id="KW-1133">Transmembrane helix</keyword>
<feature type="transmembrane region" description="Helical" evidence="6">
    <location>
        <begin position="175"/>
        <end position="194"/>
    </location>
</feature>
<proteinExistence type="predicted"/>
<dbReference type="PANTHER" id="PTHR30482">
    <property type="entry name" value="HIGH-AFFINITY BRANCHED-CHAIN AMINO ACID TRANSPORT SYSTEM PERMEASE"/>
    <property type="match status" value="1"/>
</dbReference>
<comment type="caution">
    <text evidence="7">The sequence shown here is derived from an EMBL/GenBank/DDBJ whole genome shotgun (WGS) entry which is preliminary data.</text>
</comment>
<evidence type="ECO:0000313" key="7">
    <source>
        <dbReference type="EMBL" id="MDR5652786.1"/>
    </source>
</evidence>
<keyword evidence="5 6" id="KW-0472">Membrane</keyword>
<dbReference type="InterPro" id="IPR043428">
    <property type="entry name" value="LivM-like"/>
</dbReference>